<reference evidence="16 17" key="1">
    <citation type="journal article" date="2019" name="Nat. Ecol. Evol.">
        <title>Megaphylogeny resolves global patterns of mushroom evolution.</title>
        <authorList>
            <person name="Varga T."/>
            <person name="Krizsan K."/>
            <person name="Foldi C."/>
            <person name="Dima B."/>
            <person name="Sanchez-Garcia M."/>
            <person name="Sanchez-Ramirez S."/>
            <person name="Szollosi G.J."/>
            <person name="Szarkandi J.G."/>
            <person name="Papp V."/>
            <person name="Albert L."/>
            <person name="Andreopoulos W."/>
            <person name="Angelini C."/>
            <person name="Antonin V."/>
            <person name="Barry K.W."/>
            <person name="Bougher N.L."/>
            <person name="Buchanan P."/>
            <person name="Buyck B."/>
            <person name="Bense V."/>
            <person name="Catcheside P."/>
            <person name="Chovatia M."/>
            <person name="Cooper J."/>
            <person name="Damon W."/>
            <person name="Desjardin D."/>
            <person name="Finy P."/>
            <person name="Geml J."/>
            <person name="Haridas S."/>
            <person name="Hughes K."/>
            <person name="Justo A."/>
            <person name="Karasinski D."/>
            <person name="Kautmanova I."/>
            <person name="Kiss B."/>
            <person name="Kocsube S."/>
            <person name="Kotiranta H."/>
            <person name="LaButti K.M."/>
            <person name="Lechner B.E."/>
            <person name="Liimatainen K."/>
            <person name="Lipzen A."/>
            <person name="Lukacs Z."/>
            <person name="Mihaltcheva S."/>
            <person name="Morgado L.N."/>
            <person name="Niskanen T."/>
            <person name="Noordeloos M.E."/>
            <person name="Ohm R.A."/>
            <person name="Ortiz-Santana B."/>
            <person name="Ovrebo C."/>
            <person name="Racz N."/>
            <person name="Riley R."/>
            <person name="Savchenko A."/>
            <person name="Shiryaev A."/>
            <person name="Soop K."/>
            <person name="Spirin V."/>
            <person name="Szebenyi C."/>
            <person name="Tomsovsky M."/>
            <person name="Tulloss R.E."/>
            <person name="Uehling J."/>
            <person name="Grigoriev I.V."/>
            <person name="Vagvolgyi C."/>
            <person name="Papp T."/>
            <person name="Martin F.M."/>
            <person name="Miettinen O."/>
            <person name="Hibbett D.S."/>
            <person name="Nagy L.G."/>
        </authorList>
    </citation>
    <scope>NUCLEOTIDE SEQUENCE [LARGE SCALE GENOMIC DNA]</scope>
    <source>
        <strain evidence="16 17">OMC1185</strain>
    </source>
</reference>
<dbReference type="GO" id="GO:0036503">
    <property type="term" value="P:ERAD pathway"/>
    <property type="evidence" value="ECO:0007669"/>
    <property type="project" value="TreeGrafter"/>
</dbReference>
<dbReference type="Pfam" id="PF18404">
    <property type="entry name" value="Glyco_transf_24"/>
    <property type="match status" value="1"/>
</dbReference>
<dbReference type="InterPro" id="IPR009448">
    <property type="entry name" value="UDP-g_GGtrans"/>
</dbReference>
<feature type="signal peptide" evidence="10">
    <location>
        <begin position="1"/>
        <end position="19"/>
    </location>
</feature>
<keyword evidence="6 10" id="KW-0732">Signal</keyword>
<feature type="domain" description="UDP-glucose:glycoprotein glucosyltransferase thioredoxin-like" evidence="14">
    <location>
        <begin position="745"/>
        <end position="957"/>
    </location>
</feature>
<dbReference type="UniPathway" id="UPA00378"/>
<comment type="cofactor">
    <cofactor evidence="1">
        <name>Ca(2+)</name>
        <dbReference type="ChEBI" id="CHEBI:29108"/>
    </cofactor>
</comment>
<evidence type="ECO:0000259" key="14">
    <source>
        <dbReference type="Pfam" id="PF18403"/>
    </source>
</evidence>
<dbReference type="PANTHER" id="PTHR11226">
    <property type="entry name" value="UDP-GLUCOSE GLYCOPROTEIN:GLUCOSYLTRANSFERASE"/>
    <property type="match status" value="1"/>
</dbReference>
<evidence type="ECO:0000259" key="12">
    <source>
        <dbReference type="Pfam" id="PF18401"/>
    </source>
</evidence>
<dbReference type="OrthoDB" id="27683at2759"/>
<dbReference type="InterPro" id="IPR040693">
    <property type="entry name" value="UGGT_TRXL_1"/>
</dbReference>
<feature type="compositionally biased region" description="Basic and acidic residues" evidence="9">
    <location>
        <begin position="1597"/>
        <end position="1614"/>
    </location>
</feature>
<protein>
    <submittedName>
        <fullName evidence="16">Glycosyltransferase family 24 protein</fullName>
    </submittedName>
</protein>
<evidence type="ECO:0000259" key="13">
    <source>
        <dbReference type="Pfam" id="PF18402"/>
    </source>
</evidence>
<evidence type="ECO:0000256" key="5">
    <source>
        <dbReference type="ARBA" id="ARBA00022679"/>
    </source>
</evidence>
<dbReference type="SUPFAM" id="SSF53448">
    <property type="entry name" value="Nucleotide-diphospho-sugar transferases"/>
    <property type="match status" value="1"/>
</dbReference>
<comment type="similarity">
    <text evidence="4">Belongs to the glycosyltransferase 8 family.</text>
</comment>
<feature type="domain" description="UGGT thioredoxin-like" evidence="11">
    <location>
        <begin position="35"/>
        <end position="245"/>
    </location>
</feature>
<evidence type="ECO:0000256" key="6">
    <source>
        <dbReference type="ARBA" id="ARBA00022729"/>
    </source>
</evidence>
<dbReference type="InterPro" id="IPR040694">
    <property type="entry name" value="UGGT_TRXL_2"/>
</dbReference>
<dbReference type="InterPro" id="IPR029044">
    <property type="entry name" value="Nucleotide-diphossugar_trans"/>
</dbReference>
<evidence type="ECO:0000313" key="16">
    <source>
        <dbReference type="EMBL" id="TFK48915.1"/>
    </source>
</evidence>
<keyword evidence="8" id="KW-0325">Glycoprotein</keyword>
<dbReference type="EMBL" id="ML213517">
    <property type="protein sequence ID" value="TFK48915.1"/>
    <property type="molecule type" value="Genomic_DNA"/>
</dbReference>
<feature type="domain" description="UGGT thioredoxin-like" evidence="12">
    <location>
        <begin position="318"/>
        <end position="445"/>
    </location>
</feature>
<evidence type="ECO:0000256" key="1">
    <source>
        <dbReference type="ARBA" id="ARBA00001913"/>
    </source>
</evidence>
<dbReference type="Proteomes" id="UP000305948">
    <property type="component" value="Unassembled WGS sequence"/>
</dbReference>
<keyword evidence="5 16" id="KW-0808">Transferase</keyword>
<feature type="region of interest" description="Disordered" evidence="9">
    <location>
        <begin position="1590"/>
        <end position="1614"/>
    </location>
</feature>
<dbReference type="Gene3D" id="3.90.550.10">
    <property type="entry name" value="Spore Coat Polysaccharide Biosynthesis Protein SpsA, Chain A"/>
    <property type="match status" value="1"/>
</dbReference>
<keyword evidence="7" id="KW-0256">Endoplasmic reticulum</keyword>
<dbReference type="CDD" id="cd06432">
    <property type="entry name" value="GT8_HUGT1_C_like"/>
    <property type="match status" value="1"/>
</dbReference>
<accession>A0A5C3MVN2</accession>
<evidence type="ECO:0000256" key="3">
    <source>
        <dbReference type="ARBA" id="ARBA00004922"/>
    </source>
</evidence>
<dbReference type="Pfam" id="PF18401">
    <property type="entry name" value="Thioredoxin_13"/>
    <property type="match status" value="1"/>
</dbReference>
<feature type="domain" description="UGGT thioredoxin-like" evidence="13">
    <location>
        <begin position="454"/>
        <end position="713"/>
    </location>
</feature>
<dbReference type="Pfam" id="PF18400">
    <property type="entry name" value="Thioredoxin_12"/>
    <property type="match status" value="1"/>
</dbReference>
<name>A0A5C3MVN2_9AGAM</name>
<evidence type="ECO:0000256" key="4">
    <source>
        <dbReference type="ARBA" id="ARBA00006351"/>
    </source>
</evidence>
<feature type="domain" description="Glucosyltransferase 24 catalytic" evidence="15">
    <location>
        <begin position="1291"/>
        <end position="1556"/>
    </location>
</feature>
<evidence type="ECO:0000256" key="10">
    <source>
        <dbReference type="SAM" id="SignalP"/>
    </source>
</evidence>
<dbReference type="STRING" id="5364.A0A5C3MVN2"/>
<keyword evidence="17" id="KW-1185">Reference proteome</keyword>
<sequence>MKPASALWTVAACLTSVLAVLSPPVKVSLRTSWSAPSILLEIIETVSLENPNAFFPLLDVLTNAKISSLPSDATPQATYEYVLSTAISEGLLLDPSSKAIVQMNTALHAATPKIEAAYQYYLDRHGKEKADTDNDGCRSWVDWHSQKVYDVETLAHLAGHETIDSSHPMNETTAPLARPKLLPFDHVHPARSQLRDLPPHTAIFYASPITDNFRELHEYLLSLARKPNAANVEYVFRHMPPCESRQAKEMSYLSGYGVAMDLKKMDYLALDDRRATAHSQNEVSDIEREKEGAIADAIAADPIITLLQHHPENTTADANAPLNEDELLEIGVKATQLIMSSPNPLATLQHLSQNFPKYATALARRVVVNESLLEEVGNNQYKAQPGISAVWLNGNPVSEVDLNPFGLLKLVRKERTLVASLTSLGLTPPQVVDLLTHRAIAAAQGGGDILDGMVDASDRSEGGDVVVWFNDLEKDARYARWSPVLRTLLRPIYPGSYHNLKLNLFNVVLVLDLSRTSSLHFLTSTISQIIQRSFPFRFGVVPIVEGDDGMRMAKLVYWCAKTYGRAGTMKFLKNVVQLQTAPIVDWRTVRTAFESFVANEEPPTEEFSAPDLDAMVGSESGSELEMNVKGVAQYAKRLGATLAASPSGHAFVNGKHYDLDDEFLRNMQVEISAQLQHIQEKVYMGEIRDEDADKVSTYFYDLPSTAKRRHPLIVPSSSGSLQIRSLPEVFSRVGRGLGVEGYLLPPGDRHLPLTTYAVADFDTPEGLWLVKELLETMDEESLSRITFSHNPIIPSTPSWTESPVSTLFAHLVQNGLLDKATPERLLRILGFGAAAAQNGHPQIVISNEDDLLSELIGGVDAEVTAQTYDEYLGFGQLFAKELGLKPGEQALVVNGRIIGPMKNAQFLAGDLRELYTYEMRKRVEPVFQALQEIVPDMATFDRGTFADVVSLSSSVVSAMQIPDPSEAGLFNAAYKPRTRNYRLMEGNFTRFEVGELGSALHQFGVILDPLSEAAQKWSSLFEWLSNAGNVYFEIYLHPAGYREIPLKRFYRYNLLPKLSFDADGKELQSTTVFQNLPLEPIYTLGMDAPPAWLVRPREAQHDLDNIQLGIITAKEWLLGVEAVFDLDFLVIEGHARDTMTNAPPRGLQLQLTSGTGNATIPVADTLVVANLGYSQFRAKPGVFQLEIRDSRGREIFETESVGNEGWDSPSVKEVGNEVALTSFEGLTLYPRFARKPGMERADVLEELDDSSSISSVAEEVLHKAWSMVTSFFAPKAEAPKSQELQTRQAEINIFTVASGLLYERFLSIMVLSVLRNTNSTVKFWFIENFLSPSFLEFIPHFAQAYNFQYELVTYKWPTWLRAQKEKQRIIWAYKILFLDVLFPMDLKKVIFVDADQIVRADLKELVDLDLHGAPYGYTPMGDDNVDMEGFRFWKTGYWKEFLQGRPYHISALYVVDLVRFRQMAAGDILRGHYQQLSADPGSLANLDQDLPNNLQTQVPIFSLDEDWLWCETWCSKDRLPRAKTIDLCQNPLTKEPKLARARQIPEWEEYDSEISRFARKLAEDGLIHSEITAAGADVLASVAAGAAAPAVGTADIPEERLDAESEGSRVHEEL</sequence>
<evidence type="ECO:0000313" key="17">
    <source>
        <dbReference type="Proteomes" id="UP000305948"/>
    </source>
</evidence>
<evidence type="ECO:0000256" key="7">
    <source>
        <dbReference type="ARBA" id="ARBA00022824"/>
    </source>
</evidence>
<feature type="chain" id="PRO_5022755567" evidence="10">
    <location>
        <begin position="20"/>
        <end position="1614"/>
    </location>
</feature>
<evidence type="ECO:0000259" key="15">
    <source>
        <dbReference type="Pfam" id="PF18404"/>
    </source>
</evidence>
<gene>
    <name evidence="16" type="ORF">OE88DRAFT_1663183</name>
</gene>
<evidence type="ECO:0000256" key="2">
    <source>
        <dbReference type="ARBA" id="ARBA00004319"/>
    </source>
</evidence>
<dbReference type="GO" id="GO:0018279">
    <property type="term" value="P:protein N-linked glycosylation via asparagine"/>
    <property type="evidence" value="ECO:0007669"/>
    <property type="project" value="TreeGrafter"/>
</dbReference>
<dbReference type="InterPro" id="IPR040497">
    <property type="entry name" value="Glyco_transf_24"/>
</dbReference>
<dbReference type="GO" id="GO:0051082">
    <property type="term" value="F:unfolded protein binding"/>
    <property type="evidence" value="ECO:0007669"/>
    <property type="project" value="TreeGrafter"/>
</dbReference>
<dbReference type="GO" id="GO:0003980">
    <property type="term" value="F:UDP-glucose:glycoprotein glucosyltransferase activity"/>
    <property type="evidence" value="ECO:0007669"/>
    <property type="project" value="InterPro"/>
</dbReference>
<dbReference type="PANTHER" id="PTHR11226:SF0">
    <property type="entry name" value="UDP-GLUCOSE:GLYCOPROTEIN GLUCOSYLTRANSFERASE"/>
    <property type="match status" value="1"/>
</dbReference>
<comment type="pathway">
    <text evidence="3">Protein modification; protein glycosylation.</text>
</comment>
<dbReference type="InterPro" id="IPR040525">
    <property type="entry name" value="UGGT_TRXL_4"/>
</dbReference>
<proteinExistence type="inferred from homology"/>
<dbReference type="InterPro" id="IPR040692">
    <property type="entry name" value="UGGT_TRXL_3"/>
</dbReference>
<evidence type="ECO:0000259" key="11">
    <source>
        <dbReference type="Pfam" id="PF18400"/>
    </source>
</evidence>
<dbReference type="GO" id="GO:0005788">
    <property type="term" value="C:endoplasmic reticulum lumen"/>
    <property type="evidence" value="ECO:0007669"/>
    <property type="project" value="UniProtKB-SubCell"/>
</dbReference>
<evidence type="ECO:0000256" key="8">
    <source>
        <dbReference type="ARBA" id="ARBA00023180"/>
    </source>
</evidence>
<dbReference type="Pfam" id="PF18403">
    <property type="entry name" value="Thioredoxin_15"/>
    <property type="match status" value="1"/>
</dbReference>
<evidence type="ECO:0000256" key="9">
    <source>
        <dbReference type="SAM" id="MobiDB-lite"/>
    </source>
</evidence>
<dbReference type="Pfam" id="PF06427">
    <property type="entry name" value="UDP-g_GGTase"/>
    <property type="match status" value="1"/>
</dbReference>
<comment type="subcellular location">
    <subcellularLocation>
        <location evidence="2">Endoplasmic reticulum lumen</location>
    </subcellularLocation>
</comment>
<organism evidence="16 17">
    <name type="scientific">Heliocybe sulcata</name>
    <dbReference type="NCBI Taxonomy" id="5364"/>
    <lineage>
        <taxon>Eukaryota</taxon>
        <taxon>Fungi</taxon>
        <taxon>Dikarya</taxon>
        <taxon>Basidiomycota</taxon>
        <taxon>Agaricomycotina</taxon>
        <taxon>Agaricomycetes</taxon>
        <taxon>Gloeophyllales</taxon>
        <taxon>Gloeophyllaceae</taxon>
        <taxon>Heliocybe</taxon>
    </lineage>
</organism>
<dbReference type="Pfam" id="PF18402">
    <property type="entry name" value="Thioredoxin_14"/>
    <property type="match status" value="1"/>
</dbReference>